<dbReference type="EC" id="5.1.3.14" evidence="4"/>
<proteinExistence type="inferred from homology"/>
<dbReference type="InterPro" id="IPR003331">
    <property type="entry name" value="UDP_GlcNAc_Epimerase_2_dom"/>
</dbReference>
<evidence type="ECO:0000313" key="7">
    <source>
        <dbReference type="EMBL" id="MCL6698280.1"/>
    </source>
</evidence>
<dbReference type="GO" id="GO:0008761">
    <property type="term" value="F:UDP-N-acetylglucosamine 2-epimerase activity"/>
    <property type="evidence" value="ECO:0007669"/>
    <property type="project" value="UniProtKB-EC"/>
</dbReference>
<comment type="caution">
    <text evidence="7">The sequence shown here is derived from an EMBL/GenBank/DDBJ whole genome shotgun (WGS) entry which is preliminary data.</text>
</comment>
<keyword evidence="8" id="KW-1185">Reference proteome</keyword>
<dbReference type="InterPro" id="IPR029767">
    <property type="entry name" value="WecB-like"/>
</dbReference>
<dbReference type="EMBL" id="JAMGBA010000001">
    <property type="protein sequence ID" value="MCL6698280.1"/>
    <property type="molecule type" value="Genomic_DNA"/>
</dbReference>
<dbReference type="RefSeq" id="WP_249903625.1">
    <property type="nucleotide sequence ID" value="NZ_JAMGBA010000001.1"/>
</dbReference>
<comment type="similarity">
    <text evidence="3 5">Belongs to the UDP-N-acetylglucosamine 2-epimerase family.</text>
</comment>
<dbReference type="PANTHER" id="PTHR43174:SF2">
    <property type="entry name" value="UDP-N-ACETYLGLUCOSAMINE 2-EPIMERASE"/>
    <property type="match status" value="1"/>
</dbReference>
<comment type="catalytic activity">
    <reaction evidence="2">
        <text>UDP-N-acetyl-alpha-D-glucosamine = UDP-N-acetyl-alpha-D-mannosamine</text>
        <dbReference type="Rhea" id="RHEA:17213"/>
        <dbReference type="ChEBI" id="CHEBI:57705"/>
        <dbReference type="ChEBI" id="CHEBI:68623"/>
        <dbReference type="EC" id="5.1.3.14"/>
    </reaction>
</comment>
<feature type="domain" description="UDP-N-acetylglucosamine 2-epimerase" evidence="6">
    <location>
        <begin position="53"/>
        <end position="375"/>
    </location>
</feature>
<dbReference type="NCBIfam" id="TIGR00236">
    <property type="entry name" value="wecB"/>
    <property type="match status" value="1"/>
</dbReference>
<protein>
    <recommendedName>
        <fullName evidence="4">UDP-N-acetylglucosamine 2-epimerase (non-hydrolyzing)</fullName>
        <ecNumber evidence="4">5.1.3.14</ecNumber>
    </recommendedName>
</protein>
<evidence type="ECO:0000256" key="2">
    <source>
        <dbReference type="ARBA" id="ARBA00036080"/>
    </source>
</evidence>
<evidence type="ECO:0000256" key="1">
    <source>
        <dbReference type="ARBA" id="ARBA00023235"/>
    </source>
</evidence>
<dbReference type="Gene3D" id="3.40.50.2000">
    <property type="entry name" value="Glycogen Phosphorylase B"/>
    <property type="match status" value="2"/>
</dbReference>
<evidence type="ECO:0000256" key="5">
    <source>
        <dbReference type="RuleBase" id="RU003513"/>
    </source>
</evidence>
<sequence>MPSGPASATNGAPKPGGKLRQYRIALVVGTRPEAIKLSPIAHALADLGEPPGLFVTGQHPGLELADHRLESFPAVSLGCPGQPDPMLHADLVRAAMLRILATNQPELLIVQGDTSSALGGALAASEFGMALAHVEAGLRTYDPNLPWPEEENRVAIDRMSNLLFAPTSGNAANLRREQLSGRIHVTGNSGIDALAALIGPLPSKPPRRWLPRRQFKLLVTCHRRENWSAGLEGLAEALLELVDHRLSADVILPPNPGVTERMHRLLGGRGGISLIPPLSHAATISAMRAADLVLSDSGGMQEEAPALGVPLLVLRDKTERPEGLTMGSMELVGTDRDRIVEAVGRLRSDRRLLREMARPSMPFGDGRSAPRIAQACLAYVEEMAALRASRRA</sequence>
<evidence type="ECO:0000256" key="4">
    <source>
        <dbReference type="ARBA" id="ARBA00038858"/>
    </source>
</evidence>
<accession>A0ABT0RUA6</accession>
<organism evidence="7 8">
    <name type="scientific">Sphingomonas caseinilyticus</name>
    <dbReference type="NCBI Taxonomy" id="2908205"/>
    <lineage>
        <taxon>Bacteria</taxon>
        <taxon>Pseudomonadati</taxon>
        <taxon>Pseudomonadota</taxon>
        <taxon>Alphaproteobacteria</taxon>
        <taxon>Sphingomonadales</taxon>
        <taxon>Sphingomonadaceae</taxon>
        <taxon>Sphingomonas</taxon>
    </lineage>
</organism>
<evidence type="ECO:0000259" key="6">
    <source>
        <dbReference type="Pfam" id="PF02350"/>
    </source>
</evidence>
<dbReference type="Proteomes" id="UP001203410">
    <property type="component" value="Unassembled WGS sequence"/>
</dbReference>
<keyword evidence="1 5" id="KW-0413">Isomerase</keyword>
<reference evidence="7 8" key="1">
    <citation type="submission" date="2022-05" db="EMBL/GenBank/DDBJ databases">
        <authorList>
            <person name="Jo J.-H."/>
            <person name="Im W.-T."/>
        </authorList>
    </citation>
    <scope>NUCLEOTIDE SEQUENCE [LARGE SCALE GENOMIC DNA]</scope>
    <source>
        <strain evidence="7 8">NSE70-1</strain>
    </source>
</reference>
<evidence type="ECO:0000256" key="3">
    <source>
        <dbReference type="ARBA" id="ARBA00038209"/>
    </source>
</evidence>
<evidence type="ECO:0000313" key="8">
    <source>
        <dbReference type="Proteomes" id="UP001203410"/>
    </source>
</evidence>
<dbReference type="Pfam" id="PF02350">
    <property type="entry name" value="Epimerase_2"/>
    <property type="match status" value="1"/>
</dbReference>
<dbReference type="SUPFAM" id="SSF53756">
    <property type="entry name" value="UDP-Glycosyltransferase/glycogen phosphorylase"/>
    <property type="match status" value="1"/>
</dbReference>
<gene>
    <name evidence="7" type="primary">wecB</name>
    <name evidence="7" type="ORF">LZ496_05725</name>
</gene>
<name>A0ABT0RUA6_9SPHN</name>
<dbReference type="CDD" id="cd03786">
    <property type="entry name" value="GTB_UDP-GlcNAc_2-Epimerase"/>
    <property type="match status" value="1"/>
</dbReference>
<dbReference type="PANTHER" id="PTHR43174">
    <property type="entry name" value="UDP-N-ACETYLGLUCOSAMINE 2-EPIMERASE"/>
    <property type="match status" value="1"/>
</dbReference>